<protein>
    <submittedName>
        <fullName evidence="1">Uncharacterized protein</fullName>
    </submittedName>
</protein>
<dbReference type="RefSeq" id="WP_186603622.1">
    <property type="nucleotide sequence ID" value="NZ_JABWRP020000013.1"/>
</dbReference>
<dbReference type="EMBL" id="JABWRP010000017">
    <property type="protein sequence ID" value="MBC3472612.1"/>
    <property type="molecule type" value="Genomic_DNA"/>
</dbReference>
<reference evidence="1" key="2">
    <citation type="submission" date="2020-07" db="EMBL/GenBank/DDBJ databases">
        <authorList>
            <person name="Lood C."/>
            <person name="Girard L."/>
        </authorList>
    </citation>
    <scope>NUCLEOTIDE SEQUENCE</scope>
    <source>
        <strain evidence="1">RW4S2</strain>
    </source>
</reference>
<proteinExistence type="predicted"/>
<evidence type="ECO:0000313" key="1">
    <source>
        <dbReference type="EMBL" id="MBC3472612.1"/>
    </source>
</evidence>
<sequence length="112" mass="12360">MSKLDDKDMKISWTYPRKTDVANQSQLPGKVRVLTPGGVLNQLRLELFTGRWDVSGHKKLRTSQVPAIPPFTARQYTSLALLELATHQAGSSGFSFGKPSIGSFLRAVSFPK</sequence>
<accession>A0A923GLL3</accession>
<name>A0A923GLL3_9PSED</name>
<dbReference type="EMBL" id="JABWRP020000013">
    <property type="protein sequence ID" value="MBV4542791.1"/>
    <property type="molecule type" value="Genomic_DNA"/>
</dbReference>
<keyword evidence="3" id="KW-1185">Reference proteome</keyword>
<dbReference type="Proteomes" id="UP000628137">
    <property type="component" value="Unassembled WGS sequence"/>
</dbReference>
<evidence type="ECO:0000313" key="3">
    <source>
        <dbReference type="Proteomes" id="UP000628137"/>
    </source>
</evidence>
<evidence type="ECO:0000313" key="2">
    <source>
        <dbReference type="EMBL" id="MBV4542791.1"/>
    </source>
</evidence>
<comment type="caution">
    <text evidence="1">The sequence shown here is derived from an EMBL/GenBank/DDBJ whole genome shotgun (WGS) entry which is preliminary data.</text>
</comment>
<organism evidence="1">
    <name type="scientific">Pseudomonas vlassakiae</name>
    <dbReference type="NCBI Taxonomy" id="485888"/>
    <lineage>
        <taxon>Bacteria</taxon>
        <taxon>Pseudomonadati</taxon>
        <taxon>Pseudomonadota</taxon>
        <taxon>Gammaproteobacteria</taxon>
        <taxon>Pseudomonadales</taxon>
        <taxon>Pseudomonadaceae</taxon>
        <taxon>Pseudomonas</taxon>
    </lineage>
</organism>
<gene>
    <name evidence="2" type="ORF">HU738_017225</name>
    <name evidence="1" type="ORF">HU738_18815</name>
</gene>
<reference evidence="1 3" key="1">
    <citation type="journal article" date="2020" name="Microorganisms">
        <title>Reliable Identification of Environmental Pseudomonas Isolates Using the rpoD Gene.</title>
        <authorList>
            <consortium name="The Broad Institute Genome Sequencing Platform"/>
            <person name="Girard L."/>
            <person name="Lood C."/>
            <person name="Rokni-Zadeh H."/>
            <person name="van Noort V."/>
            <person name="Lavigne R."/>
            <person name="De Mot R."/>
        </authorList>
    </citation>
    <scope>NUCLEOTIDE SEQUENCE</scope>
    <source>
        <strain evidence="1 3">RW4S2</strain>
    </source>
</reference>
<reference evidence="2" key="3">
    <citation type="submission" date="2021-06" db="EMBL/GenBank/DDBJ databases">
        <title>Updating the genus Pseudomonas: Description of 43 new species and partition of the Pseudomonas putida group.</title>
        <authorList>
            <person name="Girard L."/>
            <person name="Lood C."/>
            <person name="Vandamme P."/>
            <person name="Rokni-Zadeh H."/>
            <person name="Van Noort V."/>
            <person name="Hofte M."/>
            <person name="Lavigne R."/>
            <person name="De Mot R."/>
        </authorList>
    </citation>
    <scope>NUCLEOTIDE SEQUENCE</scope>
    <source>
        <strain evidence="2">RW4S2</strain>
    </source>
</reference>
<dbReference type="AlphaFoldDB" id="A0A923GLL3"/>